<accession>A0A2H0KEB8</accession>
<dbReference type="Proteomes" id="UP000229342">
    <property type="component" value="Unassembled WGS sequence"/>
</dbReference>
<dbReference type="AlphaFoldDB" id="A0A2H0KEB8"/>
<evidence type="ECO:0000313" key="1">
    <source>
        <dbReference type="EMBL" id="PIQ68943.1"/>
    </source>
</evidence>
<gene>
    <name evidence="1" type="ORF">COV91_01295</name>
</gene>
<name>A0A2H0KEB8_9BACT</name>
<dbReference type="EMBL" id="PCVG01000017">
    <property type="protein sequence ID" value="PIQ68943.1"/>
    <property type="molecule type" value="Genomic_DNA"/>
</dbReference>
<organism evidence="1 2">
    <name type="scientific">Candidatus Taylorbacteria bacterium CG11_big_fil_rev_8_21_14_0_20_46_11</name>
    <dbReference type="NCBI Taxonomy" id="1975025"/>
    <lineage>
        <taxon>Bacteria</taxon>
        <taxon>Candidatus Tayloriibacteriota</taxon>
    </lineage>
</organism>
<comment type="caution">
    <text evidence="1">The sequence shown here is derived from an EMBL/GenBank/DDBJ whole genome shotgun (WGS) entry which is preliminary data.</text>
</comment>
<sequence>MEADYTRVIETLTTEEGIKTCQENGCNLRELAQVFRGKPVDPEVYQAVSLGACRIVMKRVEKNDIMLLRGADELLDNLGAGSVFNELPIVKALDVCLQQTEAELPIELASYAPFLTGLRENMLTRFNYTSFTVHVELFFKKLEGLKGYTV</sequence>
<reference evidence="1 2" key="1">
    <citation type="submission" date="2017-09" db="EMBL/GenBank/DDBJ databases">
        <title>Depth-based differentiation of microbial function through sediment-hosted aquifers and enrichment of novel symbionts in the deep terrestrial subsurface.</title>
        <authorList>
            <person name="Probst A.J."/>
            <person name="Ladd B."/>
            <person name="Jarett J.K."/>
            <person name="Geller-Mcgrath D.E."/>
            <person name="Sieber C.M."/>
            <person name="Emerson J.B."/>
            <person name="Anantharaman K."/>
            <person name="Thomas B.C."/>
            <person name="Malmstrom R."/>
            <person name="Stieglmeier M."/>
            <person name="Klingl A."/>
            <person name="Woyke T."/>
            <person name="Ryan C.M."/>
            <person name="Banfield J.F."/>
        </authorList>
    </citation>
    <scope>NUCLEOTIDE SEQUENCE [LARGE SCALE GENOMIC DNA]</scope>
    <source>
        <strain evidence="1">CG11_big_fil_rev_8_21_14_0_20_46_11</strain>
    </source>
</reference>
<protein>
    <submittedName>
        <fullName evidence="1">Uncharacterized protein</fullName>
    </submittedName>
</protein>
<proteinExistence type="predicted"/>
<evidence type="ECO:0000313" key="2">
    <source>
        <dbReference type="Proteomes" id="UP000229342"/>
    </source>
</evidence>